<dbReference type="EMBL" id="CP115612">
    <property type="protein sequence ID" value="WBW73100.1"/>
    <property type="molecule type" value="Genomic_DNA"/>
</dbReference>
<reference evidence="3" key="2">
    <citation type="submission" date="2023-01" db="EMBL/GenBank/DDBJ databases">
        <authorList>
            <person name="Jia G.-S."/>
            <person name="Zhang W.-C."/>
            <person name="Liang Y."/>
            <person name="Liu X.-H."/>
            <person name="Rhind N."/>
            <person name="Pidoux A."/>
            <person name="Brysch-Herzberg M."/>
            <person name="Du L.-L."/>
        </authorList>
    </citation>
    <scope>NUCLEOTIDE SEQUENCE</scope>
    <source>
        <strain evidence="3">CBS 15793</strain>
    </source>
</reference>
<gene>
    <name evidence="2" type="ORF">SOMG_03253</name>
    <name evidence="3" type="ORF">SOMG_03540</name>
</gene>
<organism evidence="3 4">
    <name type="scientific">Schizosaccharomyces osmophilus</name>
    <dbReference type="NCBI Taxonomy" id="2545709"/>
    <lineage>
        <taxon>Eukaryota</taxon>
        <taxon>Fungi</taxon>
        <taxon>Dikarya</taxon>
        <taxon>Ascomycota</taxon>
        <taxon>Taphrinomycotina</taxon>
        <taxon>Schizosaccharomycetes</taxon>
        <taxon>Schizosaccharomycetales</taxon>
        <taxon>Schizosaccharomycetaceae</taxon>
        <taxon>Schizosaccharomyces</taxon>
    </lineage>
</organism>
<proteinExistence type="predicted"/>
<dbReference type="KEGG" id="som:SOMG_03253"/>
<protein>
    <submittedName>
        <fullName evidence="3">Uncharacterized protein</fullName>
    </submittedName>
</protein>
<dbReference type="RefSeq" id="XP_056037343.1">
    <property type="nucleotide sequence ID" value="XM_056182044.1"/>
</dbReference>
<sequence length="295" mass="34498">MDSGSVGSEYVVQQMQAHMQAQMQTQMEMHMDNMQNDYNKKLDFLSEQIAAVNQEKLDRSINRMDLEEDFIPEIPMDIIALVHEHYGSIADSYLNMISPLNPGIFEPSEQSVAVFEKNMQSIFGYLPKIFPTDREKITFLYFKSPKNYQKQIRELVKTPGPQRNFEKVFQQTFLNEKEKSWFHPIPKYLSKGARGELNVSEVQKWLDGLDRETIEKAMIFAFHSSYFRNELLKHNYEHGNFAAAVTTVNNLVRYNKSQKSEKGYRPNFRQTKPFLGKEGNNQDNPKTRMKPKSNE</sequence>
<evidence type="ECO:0000313" key="3">
    <source>
        <dbReference type="EMBL" id="WBW73282.1"/>
    </source>
</evidence>
<dbReference type="Proteomes" id="UP001212411">
    <property type="component" value="Chromosome 2"/>
</dbReference>
<dbReference type="AlphaFoldDB" id="A0AAE9WBH0"/>
<accession>A0AAE9WBH0</accession>
<dbReference type="EMBL" id="CP115612">
    <property type="protein sequence ID" value="WBW73282.1"/>
    <property type="molecule type" value="Genomic_DNA"/>
</dbReference>
<evidence type="ECO:0000313" key="4">
    <source>
        <dbReference type="Proteomes" id="UP001212411"/>
    </source>
</evidence>
<name>A0AAE9WBH0_9SCHI</name>
<evidence type="ECO:0000256" key="1">
    <source>
        <dbReference type="SAM" id="MobiDB-lite"/>
    </source>
</evidence>
<feature type="region of interest" description="Disordered" evidence="1">
    <location>
        <begin position="257"/>
        <end position="295"/>
    </location>
</feature>
<dbReference type="GeneID" id="80876733"/>
<reference evidence="3 4" key="1">
    <citation type="journal article" date="2023" name="G3 (Bethesda)">
        <title>A high-quality reference genome for the fission yeast Schizosaccharomyces osmophilus.</title>
        <authorList>
            <person name="Jia G.S."/>
            <person name="Zhang W.C."/>
            <person name="Liang Y."/>
            <person name="Liu X.H."/>
            <person name="Rhind N."/>
            <person name="Pidoux A."/>
            <person name="Brysch-Herzberg M."/>
            <person name="Du L.L."/>
        </authorList>
    </citation>
    <scope>NUCLEOTIDE SEQUENCE [LARGE SCALE GENOMIC DNA]</scope>
    <source>
        <strain evidence="3 4">CBS 15793</strain>
    </source>
</reference>
<evidence type="ECO:0000313" key="2">
    <source>
        <dbReference type="EMBL" id="WBW73100.1"/>
    </source>
</evidence>
<keyword evidence="4" id="KW-1185">Reference proteome</keyword>